<accession>A0A139GXJ5</accession>
<evidence type="ECO:0000313" key="3">
    <source>
        <dbReference type="EMBL" id="KXS94872.1"/>
    </source>
</evidence>
<feature type="compositionally biased region" description="Pro residues" evidence="1">
    <location>
        <begin position="66"/>
        <end position="76"/>
    </location>
</feature>
<protein>
    <submittedName>
        <fullName evidence="3">Uncharacterized protein</fullName>
    </submittedName>
</protein>
<feature type="transmembrane region" description="Helical" evidence="2">
    <location>
        <begin position="97"/>
        <end position="119"/>
    </location>
</feature>
<feature type="region of interest" description="Disordered" evidence="1">
    <location>
        <begin position="29"/>
        <end position="82"/>
    </location>
</feature>
<gene>
    <name evidence="3" type="ORF">AC578_1119</name>
</gene>
<evidence type="ECO:0000256" key="2">
    <source>
        <dbReference type="SAM" id="Phobius"/>
    </source>
</evidence>
<dbReference type="AlphaFoldDB" id="A0A139GXJ5"/>
<keyword evidence="4" id="KW-1185">Reference proteome</keyword>
<keyword evidence="2" id="KW-1133">Transmembrane helix</keyword>
<evidence type="ECO:0000256" key="1">
    <source>
        <dbReference type="SAM" id="MobiDB-lite"/>
    </source>
</evidence>
<proteinExistence type="predicted"/>
<comment type="caution">
    <text evidence="3">The sequence shown here is derived from an EMBL/GenBank/DDBJ whole genome shotgun (WGS) entry which is preliminary data.</text>
</comment>
<name>A0A139GXJ5_9PEZI</name>
<dbReference type="Proteomes" id="UP000070133">
    <property type="component" value="Unassembled WGS sequence"/>
</dbReference>
<dbReference type="OrthoDB" id="10519408at2759"/>
<keyword evidence="2" id="KW-0812">Transmembrane</keyword>
<organism evidence="3 4">
    <name type="scientific">Pseudocercospora eumusae</name>
    <dbReference type="NCBI Taxonomy" id="321146"/>
    <lineage>
        <taxon>Eukaryota</taxon>
        <taxon>Fungi</taxon>
        <taxon>Dikarya</taxon>
        <taxon>Ascomycota</taxon>
        <taxon>Pezizomycotina</taxon>
        <taxon>Dothideomycetes</taxon>
        <taxon>Dothideomycetidae</taxon>
        <taxon>Mycosphaerellales</taxon>
        <taxon>Mycosphaerellaceae</taxon>
        <taxon>Pseudocercospora</taxon>
    </lineage>
</organism>
<reference evidence="3 4" key="1">
    <citation type="submission" date="2015-07" db="EMBL/GenBank/DDBJ databases">
        <title>Comparative genomics of the Sigatoka disease complex on banana suggests a link between parallel evolutionary changes in Pseudocercospora fijiensis and Pseudocercospora eumusae and increased virulence on the banana host.</title>
        <authorList>
            <person name="Chang T.-C."/>
            <person name="Salvucci A."/>
            <person name="Crous P.W."/>
            <person name="Stergiopoulos I."/>
        </authorList>
    </citation>
    <scope>NUCLEOTIDE SEQUENCE [LARGE SCALE GENOMIC DNA]</scope>
    <source>
        <strain evidence="3 4">CBS 114824</strain>
    </source>
</reference>
<evidence type="ECO:0000313" key="4">
    <source>
        <dbReference type="Proteomes" id="UP000070133"/>
    </source>
</evidence>
<dbReference type="EMBL" id="LFZN01000251">
    <property type="protein sequence ID" value="KXS94872.1"/>
    <property type="molecule type" value="Genomic_DNA"/>
</dbReference>
<feature type="compositionally biased region" description="Low complexity" evidence="1">
    <location>
        <begin position="32"/>
        <end position="43"/>
    </location>
</feature>
<sequence>MRWETTYRFFEETIKAGGYNSGLTAQDNAMVQTRQQRQQQRQTEPVPTTFEPLQQPNKRQRKLPTQPRPPPPPQCPTPTSEHPMRRFARMVSNKPRAFTVIVLAVCLLAYLGSCAWTIVTQNPIFLVTKTVIVPKLDEDGRFVPETVYQTHTIQATNLGW</sequence>
<keyword evidence="2" id="KW-0472">Membrane</keyword>